<dbReference type="PANTHER" id="PTHR31964:SF113">
    <property type="entry name" value="USPA DOMAIN-CONTAINING PROTEIN"/>
    <property type="match status" value="1"/>
</dbReference>
<gene>
    <name evidence="3" type="ORF">SAMN02910432_00701</name>
</gene>
<proteinExistence type="inferred from homology"/>
<dbReference type="Gene3D" id="3.40.50.620">
    <property type="entry name" value="HUPs"/>
    <property type="match status" value="1"/>
</dbReference>
<dbReference type="InterPro" id="IPR006016">
    <property type="entry name" value="UspA"/>
</dbReference>
<dbReference type="InterPro" id="IPR006015">
    <property type="entry name" value="Universal_stress_UspA"/>
</dbReference>
<feature type="domain" description="UspA" evidence="2">
    <location>
        <begin position="16"/>
        <end position="159"/>
    </location>
</feature>
<protein>
    <submittedName>
        <fullName evidence="3">Nucleotide-binding universal stress protein, UspA family</fullName>
    </submittedName>
</protein>
<dbReference type="OrthoDB" id="2243761at2"/>
<evidence type="ECO:0000313" key="3">
    <source>
        <dbReference type="EMBL" id="SFG28598.1"/>
    </source>
</evidence>
<organism evidence="3 4">
    <name type="scientific">Ligilactobacillus ruminis DSM 20403 = NBRC 102161</name>
    <dbReference type="NCBI Taxonomy" id="1423798"/>
    <lineage>
        <taxon>Bacteria</taxon>
        <taxon>Bacillati</taxon>
        <taxon>Bacillota</taxon>
        <taxon>Bacilli</taxon>
        <taxon>Lactobacillales</taxon>
        <taxon>Lactobacillaceae</taxon>
        <taxon>Ligilactobacillus</taxon>
    </lineage>
</organism>
<dbReference type="AlphaFoldDB" id="A0A1I2QJU7"/>
<dbReference type="EMBL" id="FOPI01000009">
    <property type="protein sequence ID" value="SFG28598.1"/>
    <property type="molecule type" value="Genomic_DNA"/>
</dbReference>
<dbReference type="CDD" id="cd00293">
    <property type="entry name" value="USP-like"/>
    <property type="match status" value="1"/>
</dbReference>
<dbReference type="InterPro" id="IPR014729">
    <property type="entry name" value="Rossmann-like_a/b/a_fold"/>
</dbReference>
<evidence type="ECO:0000313" key="4">
    <source>
        <dbReference type="Proteomes" id="UP000182635"/>
    </source>
</evidence>
<dbReference type="SUPFAM" id="SSF52402">
    <property type="entry name" value="Adenine nucleotide alpha hydrolases-like"/>
    <property type="match status" value="1"/>
</dbReference>
<evidence type="ECO:0000256" key="1">
    <source>
        <dbReference type="ARBA" id="ARBA00008791"/>
    </source>
</evidence>
<dbReference type="Pfam" id="PF00582">
    <property type="entry name" value="Usp"/>
    <property type="match status" value="1"/>
</dbReference>
<reference evidence="4" key="1">
    <citation type="submission" date="2016-10" db="EMBL/GenBank/DDBJ databases">
        <authorList>
            <person name="Varghese N."/>
            <person name="Submissions S."/>
        </authorList>
    </citation>
    <scope>NUCLEOTIDE SEQUENCE [LARGE SCALE GENOMIC DNA]</scope>
    <source>
        <strain evidence="4">DSM 20403</strain>
    </source>
</reference>
<evidence type="ECO:0000259" key="2">
    <source>
        <dbReference type="Pfam" id="PF00582"/>
    </source>
</evidence>
<comment type="similarity">
    <text evidence="1">Belongs to the universal stress protein A family.</text>
</comment>
<dbReference type="Proteomes" id="UP000182635">
    <property type="component" value="Unassembled WGS sequence"/>
</dbReference>
<dbReference type="RefSeq" id="WP_003691723.1">
    <property type="nucleotide sequence ID" value="NZ_AYYL01000015.1"/>
</dbReference>
<dbReference type="PRINTS" id="PR01438">
    <property type="entry name" value="UNVRSLSTRESS"/>
</dbReference>
<sequence>MGEKLNGDFEIEPKIFTKILVAVDEDDSQSSINAFNYAVTTAKRLNVPLGIVSILEVGDFNIFDTLSPEVLDERRAQVADDLAGYVNKARSFGVKDVTAYSGEGKPGVVIINDILPDVNADLLVCGSKTKPLTGRKRVFLGSQASYMSQNAPCSVIVVR</sequence>
<accession>A0A1I2QJU7</accession>
<dbReference type="GeneID" id="29803169"/>
<name>A0A1I2QJU7_9LACO</name>
<dbReference type="PANTHER" id="PTHR31964">
    <property type="entry name" value="ADENINE NUCLEOTIDE ALPHA HYDROLASES-LIKE SUPERFAMILY PROTEIN"/>
    <property type="match status" value="1"/>
</dbReference>